<dbReference type="SMART" id="SM00368">
    <property type="entry name" value="LRR_RI"/>
    <property type="match status" value="20"/>
</dbReference>
<feature type="compositionally biased region" description="Basic and acidic residues" evidence="3">
    <location>
        <begin position="24"/>
        <end position="42"/>
    </location>
</feature>
<feature type="region of interest" description="Disordered" evidence="3">
    <location>
        <begin position="1"/>
        <end position="49"/>
    </location>
</feature>
<feature type="region of interest" description="Disordered" evidence="3">
    <location>
        <begin position="860"/>
        <end position="891"/>
    </location>
</feature>
<evidence type="ECO:0000313" key="5">
    <source>
        <dbReference type="Proteomes" id="UP001190700"/>
    </source>
</evidence>
<comment type="caution">
    <text evidence="4">The sequence shown here is derived from an EMBL/GenBank/DDBJ whole genome shotgun (WGS) entry which is preliminary data.</text>
</comment>
<keyword evidence="5" id="KW-1185">Reference proteome</keyword>
<accession>A0AAE0EP42</accession>
<evidence type="ECO:0000256" key="2">
    <source>
        <dbReference type="SAM" id="Coils"/>
    </source>
</evidence>
<evidence type="ECO:0000256" key="3">
    <source>
        <dbReference type="SAM" id="MobiDB-lite"/>
    </source>
</evidence>
<dbReference type="InterPro" id="IPR032675">
    <property type="entry name" value="LRR_dom_sf"/>
</dbReference>
<feature type="compositionally biased region" description="Basic residues" evidence="3">
    <location>
        <begin position="1080"/>
        <end position="1102"/>
    </location>
</feature>
<dbReference type="GO" id="GO:0005930">
    <property type="term" value="C:axoneme"/>
    <property type="evidence" value="ECO:0007669"/>
    <property type="project" value="UniProtKB-SubCell"/>
</dbReference>
<protein>
    <submittedName>
        <fullName evidence="4">Uncharacterized protein</fullName>
    </submittedName>
</protein>
<sequence>MGCGASTNKPPAAGGADSSAAPADHTDELKLLEAPSDPKETIVKLPEAPDVSPLLALEAPPPASDGKLLGLSWGYGAKDEEAAKPSDPDGITPLKEVGKLMHTLTTNFTSMLFDGEEEAEEEEEALREDSPRYPWAAGARSGEDSAREFQDKSKSLCTVDDVLALRSQQTQTASSEHSALKEALGGSVGGGGLNVEAIPEAILERWRQDNIPEVNGEDIHAEEFENELDELVEQLMMEEEQNCQLVDSWIGAQPPPPEKGVVDPLEEVPAEGTKALLEKNSRWRVLRTLRRVADLGNNVKKEELKLAAQDGSLLEDWAQPLLNQLFPTASVLLYRTLQRGNDGDRTTRLLQVRSYSEANKSEEPVLVRLARKGYIMERRECNEHANRVFSAYVPSLLAGPAYIDVDLDVVTKEAGTPPDAPVKRVTRRKASLADKEVFGASVLNMPGACWMLSTLSEAEALGTLFTLKELYAWYSDLCNKESGVSCPVTVTLDEAITYICGKGGLLYRATLHGLHDDEASEEEEDLFGLCNTAACLRRELLVEELDDLPSESMFRANPGLWEDTCTVFQELLETIQSKGPDICEGWGTPVGWTHGALHAGNIFVDRLGGPWVINLAPESIVKQHFLNDLAGLEASLLFECTPLPVSLEDVARGPEDPLALSLWLGVPVKVAEGVHAFCKAIADQDAESIKEGHAPITPRNLDLRWKEYLRAHVGRHAERVQLMKMLTPSPGKARSRLDLAFRLTDMLTEKVNLRDLPSKDSELVKKLPSQMAYTFGAVYRIRLCMIEFLNEKARPSRFLGEVEETSMGAHALGHWLLLLNYTMQTMRRLVCSPAQKQWALYTAHRLAELVQGVLREEKKEAKDNLEHTNKRRRNKSNQLMPAGSYKPHDRQRSPVVLEAGARIQVFQKPKWVNVTVDEYSAGIGLHKFGPRDDIGYENLERQPWRPCSRWPILDEGTAGFGFPLHVVEELPTMSEAVQAPKEMMQALFARQKEHCHALYRATPDGAYAGCQVHLRTIKGRRFKTLLSTLKPGMLTMAMYLDTLYVGECEVEVVAPVKDVPPPPGQGSGAEGEEAEGAGQRRGRSTRRRSRRPRNMSQLHKRALSPAMSDDGGHDFRVGENAEEDEDDDAEDEEEVPASSSDDSEDEAYEMLHLKLRGVGGGATSPLQEPPADSPREPPNDAHSAVLVPLEGDLRPAWLDGAQRWNIVGLDGQINVTLKAYGPLFNYRAGQRLIHKPDSGIHATRNCTVIDFDTHTGMYVIRNDGERELEPLRPTFLNHAVIPAYSYSPGQQLVLNTGDTWQDVELVEGATPQNRFQVKAKVTFAEVGALWYNRTVCADLNEYNHSVCLIGKNQYAFCRQLYRRTAVKDFGLVPDQLTGMMMKISDNVVNAREVDLHAVRSMWQEAAVKNQENQSATASLAPHDGAISAEGVHVSVADAGPPFDLEAFFAPSRWRHHGAHDHPMWLMVGDFATGKSSLLRQIHVECSQNLHTEFDTLLVDMVRMDQAFQVMRKQLATRQLDDLSQRISMVTTPDIGDEHRVHTETPMTAQELEDLQNVESDLVDSPDPLDVYLRFAQHGKDPYEVTFLQQAARTKRLVILVDGVDQVKKYRPLFLQFVLNGLTKSGHRLMITTRSLGFDLSLIEKQQLRYFSMVPPTHTQIRQTVDNRITASARQKFLKRVEPFSGLLRNPMMVSLLISIFQIDLNLPRNMAQLYTVAVRIMLARCSELNGETPATEDDVSPAGAGPSSIEYTLQELAYRHSLAESVNIAEASAAPTPRAGSALTPRRTRVNETIARLMQRVVAGTFPILRLVHINSAPDAIVTRFCHIHVQHYLTARWLIHLVKSHQQLPPLHELVVNRHLAEARDFAASLAEWFTDALTRFYLDKQGCLSLTGRACLTSFALQRFVVTMLAACSTLSQLRLNTSAKGIFTAEICGQLAEAVLSRPARAVPLTLCLNYCHVKSASCAALVPALKLQTGGVLVILDLSHNSIGPQGAAAIAGGLVFNSTLQTLLLADNQLAVNKHDHRMGEQGEGVAALSKALKVNSTVTRLSLRGNHIGPKGAALLAAGLAVNTGVHHVDLAENDFLPGPDPSGLVALANLFHPFQDAPPPMSAEEEKVMLLRREKQERQEDPNKVYNRTLKTLRVEHMELPVEHLRDCQEDTIRMRNMKLGPSDLVLLCTLLEGNTSLTALELPQNCLMGRFSSIESEHVFGINALVYLLRDCPNLTHLDLHACWISNQGCLALAAGLQHGGHFLWGIGKPTENDDLRETAVKVPVVSLDLSGNFLGEGSMKSFLTAIKVASVGTHLASLQKLLLHNACLGPAGMKAVASVLGTKLLNTVVELDLSKNGMGGAEHQLAASTALAEMLRANSVLKKLDISGNDWSAQDSHVIAEAVRSYNHLDPPCSLEELVMVKDILPLGQLFREEITELSFKRLTAVDAVVLGRCIMFTPCFDCFTINKLTLHLSPIRENEITHLDLSNTGFSEAHCIIVTSMLMGGNTSVQTLNLEGNCLAGRNREVEAEHPEGMRYLSDMLKAHKHIRTLKLSQNLIGPKTIMELVPGLIETVSVTTVDLSDNLLLGTNVSGFGEYSQLGFERLMAALKPSIGNAHPYNRSITDLNLSENNLQARGGALVAEVVAPNEEGNYNDVLKVLNVADNKLGPKGIGPIAQAFRANKKQHVNQSLTTLILSNNNFTNFGEDLAGITTLGFCIRPKVQWGGALGALRKGRRSKAGGLSIAAIAAAAAKEAGVAGAGTNQVLAQLSKNTGHPRISQGPRLSTTSEAKDAGVADTSTNQDPAQLSKNTSPPRISQGPRLSTTSDVSDSDQPTARTLLSQVNATSRGQDTARSGQDTNRSARISEASGQGTNRVAHVSNTSEATPSPKRTSRMSRLSGVEKKTNGLVALQLFSNNIGIEGAQILIDAFEQSTMQTMCGIEPFTTSLELAKRSLHTDDVMLVASDLYYNQTITSVDLSANGVCEMGLRALAHCLASEPERAGGRCNSSVAVMLLADNKTSGRYGSHEEEFPIGFEALGWALRENTTVNRFDLSRNGIGPKCIRALISGLNVNTTIRVLDLTGNHLGPEGLALLAKELLEPNVGGLHVLTLDDNSVAGRSHHSEPEDVTGMKALGRALKFNTHLKEVHLSQNALGKGSTMVLSEGLSQNEGLREIDLSRNHLGFHGALAIADALLPKSIGYCNSNIRSVNLHNNHILTEEPQESGMGNAQGVTAWADVLYKRRSGILEVILSDNRLEVQGAMAICDVLLKLNEDMAKQAHGHIERWSPFGGKISARIVLYIDGFFVILSHRGSAIRFASSCCIP</sequence>
<dbReference type="Pfam" id="PF13516">
    <property type="entry name" value="LRR_6"/>
    <property type="match status" value="6"/>
</dbReference>
<dbReference type="Gene3D" id="3.80.10.10">
    <property type="entry name" value="Ribonuclease Inhibitor"/>
    <property type="match status" value="9"/>
</dbReference>
<feature type="compositionally biased region" description="Polar residues" evidence="3">
    <location>
        <begin position="2790"/>
        <end position="2883"/>
    </location>
</feature>
<feature type="compositionally biased region" description="Low complexity" evidence="3">
    <location>
        <begin position="11"/>
        <end position="23"/>
    </location>
</feature>
<comment type="subcellular location">
    <subcellularLocation>
        <location evidence="1">Cytoplasm</location>
        <location evidence="1">Cytoskeleton</location>
        <location evidence="1">Cilium axoneme</location>
    </subcellularLocation>
</comment>
<feature type="compositionally biased region" description="Basic and acidic residues" evidence="3">
    <location>
        <begin position="1110"/>
        <end position="1119"/>
    </location>
</feature>
<dbReference type="EMBL" id="LGRX02035290">
    <property type="protein sequence ID" value="KAK3235431.1"/>
    <property type="molecule type" value="Genomic_DNA"/>
</dbReference>
<dbReference type="InterPro" id="IPR001611">
    <property type="entry name" value="Leu-rich_rpt"/>
</dbReference>
<dbReference type="Proteomes" id="UP001190700">
    <property type="component" value="Unassembled WGS sequence"/>
</dbReference>
<feature type="region of interest" description="Disordered" evidence="3">
    <location>
        <begin position="1158"/>
        <end position="1182"/>
    </location>
</feature>
<evidence type="ECO:0000256" key="1">
    <source>
        <dbReference type="ARBA" id="ARBA00004430"/>
    </source>
</evidence>
<keyword evidence="2" id="KW-0175">Coiled coil</keyword>
<feature type="coiled-coil region" evidence="2">
    <location>
        <begin position="214"/>
        <end position="241"/>
    </location>
</feature>
<dbReference type="PANTHER" id="PTHR24114:SF2">
    <property type="entry name" value="F-BOX DOMAIN-CONTAINING PROTEIN-RELATED"/>
    <property type="match status" value="1"/>
</dbReference>
<dbReference type="InterPro" id="IPR052394">
    <property type="entry name" value="LRR-containing"/>
</dbReference>
<dbReference type="PANTHER" id="PTHR24114">
    <property type="entry name" value="LEUCINE RICH REPEAT FAMILY PROTEIN"/>
    <property type="match status" value="1"/>
</dbReference>
<reference evidence="4 5" key="1">
    <citation type="journal article" date="2015" name="Genome Biol. Evol.">
        <title>Comparative Genomics of a Bacterivorous Green Alga Reveals Evolutionary Causalities and Consequences of Phago-Mixotrophic Mode of Nutrition.</title>
        <authorList>
            <person name="Burns J.A."/>
            <person name="Paasch A."/>
            <person name="Narechania A."/>
            <person name="Kim E."/>
        </authorList>
    </citation>
    <scope>NUCLEOTIDE SEQUENCE [LARGE SCALE GENOMIC DNA]</scope>
    <source>
        <strain evidence="4 5">PLY_AMNH</strain>
    </source>
</reference>
<organism evidence="4 5">
    <name type="scientific">Cymbomonas tetramitiformis</name>
    <dbReference type="NCBI Taxonomy" id="36881"/>
    <lineage>
        <taxon>Eukaryota</taxon>
        <taxon>Viridiplantae</taxon>
        <taxon>Chlorophyta</taxon>
        <taxon>Pyramimonadophyceae</taxon>
        <taxon>Pyramimonadales</taxon>
        <taxon>Pyramimonadaceae</taxon>
        <taxon>Cymbomonas</taxon>
    </lineage>
</organism>
<name>A0AAE0EP42_9CHLO</name>
<feature type="region of interest" description="Disordered" evidence="3">
    <location>
        <begin position="1056"/>
        <end position="1145"/>
    </location>
</feature>
<proteinExistence type="predicted"/>
<dbReference type="SUPFAM" id="SSF52047">
    <property type="entry name" value="RNI-like"/>
    <property type="match status" value="4"/>
</dbReference>
<feature type="region of interest" description="Disordered" evidence="3">
    <location>
        <begin position="2764"/>
        <end position="2892"/>
    </location>
</feature>
<gene>
    <name evidence="4" type="ORF">CYMTET_54367</name>
</gene>
<feature type="compositionally biased region" description="Acidic residues" evidence="3">
    <location>
        <begin position="1120"/>
        <end position="1145"/>
    </location>
</feature>
<evidence type="ECO:0000313" key="4">
    <source>
        <dbReference type="EMBL" id="KAK3235431.1"/>
    </source>
</evidence>